<accession>A0A1F5NQB0</accession>
<keyword evidence="2" id="KW-0472">Membrane</keyword>
<gene>
    <name evidence="3" type="ORF">A2751_00400</name>
</gene>
<evidence type="ECO:0000256" key="1">
    <source>
        <dbReference type="SAM" id="Coils"/>
    </source>
</evidence>
<proteinExistence type="predicted"/>
<feature type="coiled-coil region" evidence="1">
    <location>
        <begin position="56"/>
        <end position="90"/>
    </location>
</feature>
<dbReference type="AlphaFoldDB" id="A0A1F5NQB0"/>
<sequence>MTRYFALTLNAPTAAPKTRAAASGLKFNFRFKNSGIIIMVLLFAVGISYLMQANSLSTKGYEIKKLEQRLVELKETSERLELETRSLKAVETIQDEAKMLNLVPSKGVNYFPGNDYAFQR</sequence>
<comment type="caution">
    <text evidence="3">The sequence shown here is derived from an EMBL/GenBank/DDBJ whole genome shotgun (WGS) entry which is preliminary data.</text>
</comment>
<evidence type="ECO:0000313" key="3">
    <source>
        <dbReference type="EMBL" id="OGE79540.1"/>
    </source>
</evidence>
<keyword evidence="2" id="KW-0812">Transmembrane</keyword>
<evidence type="ECO:0008006" key="5">
    <source>
        <dbReference type="Google" id="ProtNLM"/>
    </source>
</evidence>
<keyword evidence="1" id="KW-0175">Coiled coil</keyword>
<dbReference type="Proteomes" id="UP000176864">
    <property type="component" value="Unassembled WGS sequence"/>
</dbReference>
<evidence type="ECO:0000313" key="4">
    <source>
        <dbReference type="Proteomes" id="UP000176864"/>
    </source>
</evidence>
<keyword evidence="2" id="KW-1133">Transmembrane helix</keyword>
<dbReference type="EMBL" id="MFEK01000001">
    <property type="protein sequence ID" value="OGE79540.1"/>
    <property type="molecule type" value="Genomic_DNA"/>
</dbReference>
<reference evidence="3 4" key="1">
    <citation type="journal article" date="2016" name="Nat. Commun.">
        <title>Thousands of microbial genomes shed light on interconnected biogeochemical processes in an aquifer system.</title>
        <authorList>
            <person name="Anantharaman K."/>
            <person name="Brown C.T."/>
            <person name="Hug L.A."/>
            <person name="Sharon I."/>
            <person name="Castelle C.J."/>
            <person name="Probst A.J."/>
            <person name="Thomas B.C."/>
            <person name="Singh A."/>
            <person name="Wilkins M.J."/>
            <person name="Karaoz U."/>
            <person name="Brodie E.L."/>
            <person name="Williams K.H."/>
            <person name="Hubbard S.S."/>
            <person name="Banfield J.F."/>
        </authorList>
    </citation>
    <scope>NUCLEOTIDE SEQUENCE [LARGE SCALE GENOMIC DNA]</scope>
</reference>
<feature type="transmembrane region" description="Helical" evidence="2">
    <location>
        <begin position="36"/>
        <end position="56"/>
    </location>
</feature>
<dbReference type="STRING" id="1817824.A2751_00400"/>
<evidence type="ECO:0000256" key="2">
    <source>
        <dbReference type="SAM" id="Phobius"/>
    </source>
</evidence>
<organism evidence="3 4">
    <name type="scientific">Candidatus Doudnabacteria bacterium RIFCSPHIGHO2_01_FULL_46_14</name>
    <dbReference type="NCBI Taxonomy" id="1817824"/>
    <lineage>
        <taxon>Bacteria</taxon>
        <taxon>Candidatus Doudnaibacteriota</taxon>
    </lineage>
</organism>
<name>A0A1F5NQB0_9BACT</name>
<protein>
    <recommendedName>
        <fullName evidence="5">Cell division protein FtsL</fullName>
    </recommendedName>
</protein>